<name>A0A2T2YMT9_9BACT</name>
<keyword evidence="1" id="KW-0472">Membrane</keyword>
<evidence type="ECO:0000313" key="3">
    <source>
        <dbReference type="Proteomes" id="UP000240357"/>
    </source>
</evidence>
<organism evidence="2 3">
    <name type="scientific">Adhaeribacter arboris</name>
    <dbReference type="NCBI Taxonomy" id="2072846"/>
    <lineage>
        <taxon>Bacteria</taxon>
        <taxon>Pseudomonadati</taxon>
        <taxon>Bacteroidota</taxon>
        <taxon>Cytophagia</taxon>
        <taxon>Cytophagales</taxon>
        <taxon>Hymenobacteraceae</taxon>
        <taxon>Adhaeribacter</taxon>
    </lineage>
</organism>
<dbReference type="AlphaFoldDB" id="A0A2T2YMT9"/>
<evidence type="ECO:0000313" key="2">
    <source>
        <dbReference type="EMBL" id="PSR56834.1"/>
    </source>
</evidence>
<accession>A0A2T2YMT9</accession>
<dbReference type="Proteomes" id="UP000240357">
    <property type="component" value="Unassembled WGS sequence"/>
</dbReference>
<keyword evidence="3" id="KW-1185">Reference proteome</keyword>
<dbReference type="EMBL" id="PYFT01000001">
    <property type="protein sequence ID" value="PSR56834.1"/>
    <property type="molecule type" value="Genomic_DNA"/>
</dbReference>
<comment type="caution">
    <text evidence="2">The sequence shown here is derived from an EMBL/GenBank/DDBJ whole genome shotgun (WGS) entry which is preliminary data.</text>
</comment>
<feature type="transmembrane region" description="Helical" evidence="1">
    <location>
        <begin position="52"/>
        <end position="69"/>
    </location>
</feature>
<keyword evidence="1" id="KW-0812">Transmembrane</keyword>
<keyword evidence="1" id="KW-1133">Transmembrane helix</keyword>
<proteinExistence type="predicted"/>
<protein>
    <submittedName>
        <fullName evidence="2">Uncharacterized protein</fullName>
    </submittedName>
</protein>
<reference evidence="2 3" key="1">
    <citation type="submission" date="2018-03" db="EMBL/GenBank/DDBJ databases">
        <title>Adhaeribacter sp. HMF7605 Genome sequencing and assembly.</title>
        <authorList>
            <person name="Kang H."/>
            <person name="Kang J."/>
            <person name="Cha I."/>
            <person name="Kim H."/>
            <person name="Joh K."/>
        </authorList>
    </citation>
    <scope>NUCLEOTIDE SEQUENCE [LARGE SCALE GENOMIC DNA]</scope>
    <source>
        <strain evidence="2 3">HMF7605</strain>
    </source>
</reference>
<sequence length="162" mass="18004">MLISNEVLIKDNYAQENSTVSQAPTPNQNTLRPIPKRSVSYAQDLKNNRESIYPYFLLSTGLLVFLLVLPKLSELSFSPTSGFTLKVLQDVQEVLAEAKTAALALEAKSKQTLLPPTTAEALPTTSQPNIKEELKKLEESLIKLETYSRLLENKISKSKNPS</sequence>
<gene>
    <name evidence="2" type="ORF">AHMF7605_26715</name>
</gene>
<evidence type="ECO:0000256" key="1">
    <source>
        <dbReference type="SAM" id="Phobius"/>
    </source>
</evidence>